<protein>
    <submittedName>
        <fullName evidence="2">Uncharacterized protein</fullName>
    </submittedName>
</protein>
<name>A0AAV9C4P2_ACOCL</name>
<accession>A0AAV9C4P2</accession>
<proteinExistence type="predicted"/>
<dbReference type="PANTHER" id="PTHR33871:SF1">
    <property type="entry name" value="OS05G0503100 PROTEIN"/>
    <property type="match status" value="1"/>
</dbReference>
<feature type="region of interest" description="Disordered" evidence="1">
    <location>
        <begin position="78"/>
        <end position="98"/>
    </location>
</feature>
<organism evidence="2 3">
    <name type="scientific">Acorus calamus</name>
    <name type="common">Sweet flag</name>
    <dbReference type="NCBI Taxonomy" id="4465"/>
    <lineage>
        <taxon>Eukaryota</taxon>
        <taxon>Viridiplantae</taxon>
        <taxon>Streptophyta</taxon>
        <taxon>Embryophyta</taxon>
        <taxon>Tracheophyta</taxon>
        <taxon>Spermatophyta</taxon>
        <taxon>Magnoliopsida</taxon>
        <taxon>Liliopsida</taxon>
        <taxon>Acoraceae</taxon>
        <taxon>Acorus</taxon>
    </lineage>
</organism>
<evidence type="ECO:0000313" key="2">
    <source>
        <dbReference type="EMBL" id="KAK1283667.1"/>
    </source>
</evidence>
<reference evidence="2" key="2">
    <citation type="submission" date="2023-06" db="EMBL/GenBank/DDBJ databases">
        <authorList>
            <person name="Ma L."/>
            <person name="Liu K.-W."/>
            <person name="Li Z."/>
            <person name="Hsiao Y.-Y."/>
            <person name="Qi Y."/>
            <person name="Fu T."/>
            <person name="Tang G."/>
            <person name="Zhang D."/>
            <person name="Sun W.-H."/>
            <person name="Liu D.-K."/>
            <person name="Li Y."/>
            <person name="Chen G.-Z."/>
            <person name="Liu X.-D."/>
            <person name="Liao X.-Y."/>
            <person name="Jiang Y.-T."/>
            <person name="Yu X."/>
            <person name="Hao Y."/>
            <person name="Huang J."/>
            <person name="Zhao X.-W."/>
            <person name="Ke S."/>
            <person name="Chen Y.-Y."/>
            <person name="Wu W.-L."/>
            <person name="Hsu J.-L."/>
            <person name="Lin Y.-F."/>
            <person name="Huang M.-D."/>
            <person name="Li C.-Y."/>
            <person name="Huang L."/>
            <person name="Wang Z.-W."/>
            <person name="Zhao X."/>
            <person name="Zhong W.-Y."/>
            <person name="Peng D.-H."/>
            <person name="Ahmad S."/>
            <person name="Lan S."/>
            <person name="Zhang J.-S."/>
            <person name="Tsai W.-C."/>
            <person name="Van De Peer Y."/>
            <person name="Liu Z.-J."/>
        </authorList>
    </citation>
    <scope>NUCLEOTIDE SEQUENCE</scope>
    <source>
        <strain evidence="2">CP</strain>
        <tissue evidence="2">Leaves</tissue>
    </source>
</reference>
<dbReference type="PANTHER" id="PTHR33871">
    <property type="entry name" value="OS05G0503100 PROTEIN-RELATED"/>
    <property type="match status" value="1"/>
</dbReference>
<dbReference type="EMBL" id="JAUJYO010000021">
    <property type="protein sequence ID" value="KAK1283667.1"/>
    <property type="molecule type" value="Genomic_DNA"/>
</dbReference>
<dbReference type="AlphaFoldDB" id="A0AAV9C4P2"/>
<evidence type="ECO:0000313" key="3">
    <source>
        <dbReference type="Proteomes" id="UP001180020"/>
    </source>
</evidence>
<comment type="caution">
    <text evidence="2">The sequence shown here is derived from an EMBL/GenBank/DDBJ whole genome shotgun (WGS) entry which is preliminary data.</text>
</comment>
<sequence length="217" mass="23854">MKKLQFGVHTIYKTNCTCRLCNHVLNIHSVCILFIILKECSDQWLFCSSLYHFPHRTHRTPNKFKSLSLSVSLSPPNQKFSSKVEAPPIPGKTAPPATGTPALTGGMGCCVSKKKGLSESDAKEETVKQVLSQTAKLPFVPPHEKRVKRASSGLMSDDALEICSLSEGVSTAATATATATEDLDRVRDWKAQRKRSLSGTKETLENPMVSLECFIFL</sequence>
<evidence type="ECO:0000256" key="1">
    <source>
        <dbReference type="SAM" id="MobiDB-lite"/>
    </source>
</evidence>
<keyword evidence="3" id="KW-1185">Reference proteome</keyword>
<gene>
    <name evidence="2" type="ORF">QJS10_CPB21g00705</name>
</gene>
<dbReference type="Proteomes" id="UP001180020">
    <property type="component" value="Unassembled WGS sequence"/>
</dbReference>
<reference evidence="2" key="1">
    <citation type="journal article" date="2023" name="Nat. Commun.">
        <title>Diploid and tetraploid genomes of Acorus and the evolution of monocots.</title>
        <authorList>
            <person name="Ma L."/>
            <person name="Liu K.W."/>
            <person name="Li Z."/>
            <person name="Hsiao Y.Y."/>
            <person name="Qi Y."/>
            <person name="Fu T."/>
            <person name="Tang G.D."/>
            <person name="Zhang D."/>
            <person name="Sun W.H."/>
            <person name="Liu D.K."/>
            <person name="Li Y."/>
            <person name="Chen G.Z."/>
            <person name="Liu X.D."/>
            <person name="Liao X.Y."/>
            <person name="Jiang Y.T."/>
            <person name="Yu X."/>
            <person name="Hao Y."/>
            <person name="Huang J."/>
            <person name="Zhao X.W."/>
            <person name="Ke S."/>
            <person name="Chen Y.Y."/>
            <person name="Wu W.L."/>
            <person name="Hsu J.L."/>
            <person name="Lin Y.F."/>
            <person name="Huang M.D."/>
            <person name="Li C.Y."/>
            <person name="Huang L."/>
            <person name="Wang Z.W."/>
            <person name="Zhao X."/>
            <person name="Zhong W.Y."/>
            <person name="Peng D.H."/>
            <person name="Ahmad S."/>
            <person name="Lan S."/>
            <person name="Zhang J.S."/>
            <person name="Tsai W.C."/>
            <person name="Van de Peer Y."/>
            <person name="Liu Z.J."/>
        </authorList>
    </citation>
    <scope>NUCLEOTIDE SEQUENCE</scope>
    <source>
        <strain evidence="2">CP</strain>
    </source>
</reference>